<name>A0A2G5VAA0_9PELO</name>
<comment type="caution">
    <text evidence="1">The sequence shown here is derived from an EMBL/GenBank/DDBJ whole genome shotgun (WGS) entry which is preliminary data.</text>
</comment>
<evidence type="ECO:0000313" key="2">
    <source>
        <dbReference type="Proteomes" id="UP000230233"/>
    </source>
</evidence>
<evidence type="ECO:0000313" key="1">
    <source>
        <dbReference type="EMBL" id="PIC48591.1"/>
    </source>
</evidence>
<dbReference type="Proteomes" id="UP000230233">
    <property type="component" value="Chromosome II"/>
</dbReference>
<accession>A0A2G5VAA0</accession>
<organism evidence="1 2">
    <name type="scientific">Caenorhabditis nigoni</name>
    <dbReference type="NCBI Taxonomy" id="1611254"/>
    <lineage>
        <taxon>Eukaryota</taxon>
        <taxon>Metazoa</taxon>
        <taxon>Ecdysozoa</taxon>
        <taxon>Nematoda</taxon>
        <taxon>Chromadorea</taxon>
        <taxon>Rhabditida</taxon>
        <taxon>Rhabditina</taxon>
        <taxon>Rhabditomorpha</taxon>
        <taxon>Rhabditoidea</taxon>
        <taxon>Rhabditidae</taxon>
        <taxon>Peloderinae</taxon>
        <taxon>Caenorhabditis</taxon>
    </lineage>
</organism>
<dbReference type="AlphaFoldDB" id="A0A2G5VAA0"/>
<protein>
    <submittedName>
        <fullName evidence="1">Uncharacterized protein</fullName>
    </submittedName>
</protein>
<reference evidence="2" key="1">
    <citation type="submission" date="2017-10" db="EMBL/GenBank/DDBJ databases">
        <title>Rapid genome shrinkage in a self-fertile nematode reveals novel sperm competition proteins.</title>
        <authorList>
            <person name="Yin D."/>
            <person name="Schwarz E.M."/>
            <person name="Thomas C.G."/>
            <person name="Felde R.L."/>
            <person name="Korf I.F."/>
            <person name="Cutter A.D."/>
            <person name="Schartner C.M."/>
            <person name="Ralston E.J."/>
            <person name="Meyer B.J."/>
            <person name="Haag E.S."/>
        </authorList>
    </citation>
    <scope>NUCLEOTIDE SEQUENCE [LARGE SCALE GENOMIC DNA]</scope>
    <source>
        <strain evidence="2">JU1422</strain>
    </source>
</reference>
<proteinExistence type="predicted"/>
<sequence length="210" mass="22289">MSSSRRRRSQAQEAAAVAQVEQVAAVDPPQQQILAVVKEEAAVEAPQAPAANVGVDQEGNAVVVEPIAVPGLAPLVPLAPMVAIPPQILGNPQLVNWLLNVLQPQQVQGAFRSPPVNAQSQLSEGRGARFRHCKRLIEESLDRREALGSAILQNARAKEEELVAVGLDVFDDCQDVVQLVQISRAALDVALDVEGEGAQQAQQENGAANN</sequence>
<dbReference type="EMBL" id="PDUG01000002">
    <property type="protein sequence ID" value="PIC48591.1"/>
    <property type="molecule type" value="Genomic_DNA"/>
</dbReference>
<keyword evidence="2" id="KW-1185">Reference proteome</keyword>
<gene>
    <name evidence="1" type="primary">Cnig_chr_II.g7503</name>
    <name evidence="1" type="ORF">B9Z55_007503</name>
</gene>